<evidence type="ECO:0000256" key="5">
    <source>
        <dbReference type="SAM" id="MobiDB-lite"/>
    </source>
</evidence>
<feature type="region of interest" description="Disordered" evidence="5">
    <location>
        <begin position="16"/>
        <end position="101"/>
    </location>
</feature>
<dbReference type="GO" id="GO:0045292">
    <property type="term" value="P:mRNA cis splicing, via spliceosome"/>
    <property type="evidence" value="ECO:0007669"/>
    <property type="project" value="TreeGrafter"/>
</dbReference>
<dbReference type="Proteomes" id="UP000033483">
    <property type="component" value="Unassembled WGS sequence"/>
</dbReference>
<feature type="compositionally biased region" description="Basic residues" evidence="5">
    <location>
        <begin position="289"/>
        <end position="301"/>
    </location>
</feature>
<feature type="compositionally biased region" description="Basic and acidic residues" evidence="5">
    <location>
        <begin position="448"/>
        <end position="457"/>
    </location>
</feature>
<keyword evidence="3" id="KW-0539">Nucleus</keyword>
<comment type="subcellular location">
    <subcellularLocation>
        <location evidence="1">Nucleus</location>
    </subcellularLocation>
</comment>
<keyword evidence="7" id="KW-1185">Reference proteome</keyword>
<evidence type="ECO:0000256" key="2">
    <source>
        <dbReference type="ARBA" id="ARBA00006076"/>
    </source>
</evidence>
<evidence type="ECO:0000256" key="3">
    <source>
        <dbReference type="ARBA" id="ARBA00023242"/>
    </source>
</evidence>
<feature type="region of interest" description="Disordered" evidence="5">
    <location>
        <begin position="402"/>
        <end position="477"/>
    </location>
</feature>
<dbReference type="GO" id="GO:0046540">
    <property type="term" value="C:U4/U6 x U5 tri-snRNP complex"/>
    <property type="evidence" value="ECO:0007669"/>
    <property type="project" value="TreeGrafter"/>
</dbReference>
<accession>A0A0F4ZG96</accession>
<dbReference type="AlphaFoldDB" id="A0A0F4ZG96"/>
<feature type="region of interest" description="Disordered" evidence="5">
    <location>
        <begin position="255"/>
        <end position="383"/>
    </location>
</feature>
<feature type="compositionally biased region" description="Acidic residues" evidence="5">
    <location>
        <begin position="306"/>
        <end position="320"/>
    </location>
</feature>
<feature type="compositionally biased region" description="Polar residues" evidence="5">
    <location>
        <begin position="627"/>
        <end position="642"/>
    </location>
</feature>
<feature type="region of interest" description="Disordered" evidence="5">
    <location>
        <begin position="616"/>
        <end position="654"/>
    </location>
</feature>
<dbReference type="EMBL" id="LAEV01000782">
    <property type="protein sequence ID" value="KKA29557.1"/>
    <property type="molecule type" value="Genomic_DNA"/>
</dbReference>
<dbReference type="Pfam" id="PF03343">
    <property type="entry name" value="SART-1"/>
    <property type="match status" value="1"/>
</dbReference>
<evidence type="ECO:0008006" key="8">
    <source>
        <dbReference type="Google" id="ProtNLM"/>
    </source>
</evidence>
<protein>
    <recommendedName>
        <fullName evidence="8">SART-1 protein</fullName>
    </recommendedName>
</protein>
<keyword evidence="4" id="KW-0175">Coiled coil</keyword>
<feature type="region of interest" description="Disordered" evidence="5">
    <location>
        <begin position="489"/>
        <end position="560"/>
    </location>
</feature>
<proteinExistence type="inferred from homology"/>
<reference evidence="6 7" key="1">
    <citation type="submission" date="2015-03" db="EMBL/GenBank/DDBJ databases">
        <authorList>
            <person name="Radwan O."/>
            <person name="Al-Naeli F.A."/>
            <person name="Rendon G.A."/>
            <person name="Fields C."/>
        </authorList>
    </citation>
    <scope>NUCLEOTIDE SEQUENCE [LARGE SCALE GENOMIC DNA]</scope>
    <source>
        <strain evidence="6">CR-DP1</strain>
    </source>
</reference>
<feature type="compositionally biased region" description="Basic and acidic residues" evidence="5">
    <location>
        <begin position="68"/>
        <end position="100"/>
    </location>
</feature>
<dbReference type="InterPro" id="IPR005011">
    <property type="entry name" value="SNU66/SART1"/>
</dbReference>
<dbReference type="PANTHER" id="PTHR14152:SF5">
    <property type="entry name" value="U4_U6.U5 TRI-SNRNP-ASSOCIATED PROTEIN 1"/>
    <property type="match status" value="1"/>
</dbReference>
<evidence type="ECO:0000256" key="4">
    <source>
        <dbReference type="SAM" id="Coils"/>
    </source>
</evidence>
<name>A0A0F4ZG96_9PEZI</name>
<evidence type="ECO:0000256" key="1">
    <source>
        <dbReference type="ARBA" id="ARBA00004123"/>
    </source>
</evidence>
<dbReference type="OrthoDB" id="5583at2759"/>
<feature type="compositionally biased region" description="Basic and acidic residues" evidence="5">
    <location>
        <begin position="489"/>
        <end position="547"/>
    </location>
</feature>
<organism evidence="6 7">
    <name type="scientific">Thielaviopsis punctulata</name>
    <dbReference type="NCBI Taxonomy" id="72032"/>
    <lineage>
        <taxon>Eukaryota</taxon>
        <taxon>Fungi</taxon>
        <taxon>Dikarya</taxon>
        <taxon>Ascomycota</taxon>
        <taxon>Pezizomycotina</taxon>
        <taxon>Sordariomycetes</taxon>
        <taxon>Hypocreomycetidae</taxon>
        <taxon>Microascales</taxon>
        <taxon>Ceratocystidaceae</taxon>
        <taxon>Thielaviopsis</taxon>
    </lineage>
</organism>
<comment type="similarity">
    <text evidence="2">Belongs to the SNU66/SART1 family.</text>
</comment>
<dbReference type="PANTHER" id="PTHR14152">
    <property type="entry name" value="SQUAMOUS CELL CARCINOMA ANTIGEN RECOGNISED BY CYTOTOXIC T LYMPHOCYTES"/>
    <property type="match status" value="1"/>
</dbReference>
<feature type="compositionally biased region" description="Basic and acidic residues" evidence="5">
    <location>
        <begin position="360"/>
        <end position="371"/>
    </location>
</feature>
<sequence>MDAAMIEEQNKLRVAMGMKPLPVPGAAATADSPPSHAHDSDSDGEPASTIDTRQAAAYDNYREVQAAETERRKRAERAAAIKKQREKEQRHALLEGKGLGDVDGADGDAKAWLMGQKKRQKKIDKARKMEQELAEAEAQAQAALEYTSKDLAGIKVAHDMTTFGDGDEQILTLKDATIDQLEEDGDELENIDLRDQEKLKEKLDLKKKRPDYNPLDETNEPGMLSKYDEEIYGKKSKNFTLDTNGAVTALGNLLESETKAKPQGIDIDMIDGSGKPSSDYLDISEIKVKKPKKGKKSKSTRQKNLDDDDLFSAPIEEMEVDPAPSKKRKATDADLGDDDDLQAALSRQRREALKKRKKIRPEDLAKQLKEEAQDEPAAEEPAGLVIGEVSEFVSGIGAIQEAVVKKPKKAKPEPKSAVAATTEDAEGDLAMNDAPAEKYAELPLDQPNPDHEDKDKDGDEDGGELMQEKTVAHGMGSALALLRERGILKESHSSETHEAFRKKQDFLAKKRQMELDMEEQARQQRERDRNSGRLDRMSAREREEYARHQNAQREAQQSRKMAELFSQSFVPTFELKYVDDDGRRLNTKEAFKHLSHAFHGKGSGKGKTELKLKKIEEEKRREAQSMLDASQNVGMSSVTAQQLKKRKEAGVRLA</sequence>
<evidence type="ECO:0000313" key="6">
    <source>
        <dbReference type="EMBL" id="KKA29557.1"/>
    </source>
</evidence>
<evidence type="ECO:0000313" key="7">
    <source>
        <dbReference type="Proteomes" id="UP000033483"/>
    </source>
</evidence>
<feature type="coiled-coil region" evidence="4">
    <location>
        <begin position="119"/>
        <end position="146"/>
    </location>
</feature>
<comment type="caution">
    <text evidence="6">The sequence shown here is derived from an EMBL/GenBank/DDBJ whole genome shotgun (WGS) entry which is preliminary data.</text>
</comment>
<dbReference type="GO" id="GO:0000481">
    <property type="term" value="P:maturation of 5S rRNA"/>
    <property type="evidence" value="ECO:0007669"/>
    <property type="project" value="TreeGrafter"/>
</dbReference>
<gene>
    <name evidence="6" type="ORF">TD95_001686</name>
</gene>